<sequence length="57" mass="6377">MEKNSHIQCTVQQCKHNNACCNLCSLDVIRIGTHEQNPTMAECTDCNSFELRSNCCG</sequence>
<evidence type="ECO:0000313" key="2">
    <source>
        <dbReference type="EMBL" id="CBL16497.1"/>
    </source>
</evidence>
<dbReference type="BioCyc" id="RCHA213810:RUM_RS12305-MONOMER"/>
<evidence type="ECO:0000259" key="1">
    <source>
        <dbReference type="Pfam" id="PF07561"/>
    </source>
</evidence>
<accession>D4LA52</accession>
<gene>
    <name evidence="2" type="ordered locus">RUM_02510</name>
</gene>
<dbReference type="PATRIC" id="fig|213810.4.peg.105"/>
<reference evidence="2" key="1">
    <citation type="submission" date="2010-03" db="EMBL/GenBank/DDBJ databases">
        <title>The genome sequence of Ruminococcus sp. 18P13.</title>
        <authorList>
            <consortium name="metaHIT consortium -- http://www.metahit.eu/"/>
            <person name="Pajon A."/>
            <person name="Turner K."/>
            <person name="Parkhill J."/>
            <person name="Bernalier A."/>
        </authorList>
    </citation>
    <scope>NUCLEOTIDE SEQUENCE [LARGE SCALE GENOMIC DNA]</scope>
    <source>
        <strain evidence="2">Type strain: 18P13</strain>
    </source>
</reference>
<dbReference type="AlphaFoldDB" id="D4LA52"/>
<feature type="domain" description="DUF1540" evidence="1">
    <location>
        <begin position="7"/>
        <end position="49"/>
    </location>
</feature>
<dbReference type="STRING" id="213810.RUM_02510"/>
<dbReference type="EMBL" id="FP929052">
    <property type="protein sequence ID" value="CBL16497.1"/>
    <property type="molecule type" value="Genomic_DNA"/>
</dbReference>
<organism evidence="2 3">
    <name type="scientific">Ruminococcus champanellensis (strain DSM 18848 / JCM 17042 / KCTC 15320 / 18P13)</name>
    <dbReference type="NCBI Taxonomy" id="213810"/>
    <lineage>
        <taxon>Bacteria</taxon>
        <taxon>Bacillati</taxon>
        <taxon>Bacillota</taxon>
        <taxon>Clostridia</taxon>
        <taxon>Eubacteriales</taxon>
        <taxon>Oscillospiraceae</taxon>
        <taxon>Ruminococcus</taxon>
    </lineage>
</organism>
<name>D4LA52_RUMC1</name>
<proteinExistence type="predicted"/>
<keyword evidence="3" id="KW-1185">Reference proteome</keyword>
<dbReference type="Pfam" id="PF07561">
    <property type="entry name" value="DUF1540"/>
    <property type="match status" value="1"/>
</dbReference>
<dbReference type="RefSeq" id="WP_015557404.1">
    <property type="nucleotide sequence ID" value="NC_021039.1"/>
</dbReference>
<dbReference type="OrthoDB" id="1756089at2"/>
<dbReference type="KEGG" id="rch:RUM_02510"/>
<protein>
    <recommendedName>
        <fullName evidence="1">DUF1540 domain-containing protein</fullName>
    </recommendedName>
</protein>
<evidence type="ECO:0000313" key="3">
    <source>
        <dbReference type="Proteomes" id="UP000007054"/>
    </source>
</evidence>
<dbReference type="Proteomes" id="UP000007054">
    <property type="component" value="Chromosome"/>
</dbReference>
<dbReference type="InterPro" id="IPR011437">
    <property type="entry name" value="DUF1540"/>
</dbReference>
<dbReference type="HOGENOM" id="CLU_201605_0_0_9"/>
<reference evidence="2" key="2">
    <citation type="submission" date="2010-03" db="EMBL/GenBank/DDBJ databases">
        <authorList>
            <person name="Pajon A."/>
        </authorList>
    </citation>
    <scope>NUCLEOTIDE SEQUENCE</scope>
    <source>
        <strain evidence="2">Type strain: 18P13</strain>
    </source>
</reference>
<dbReference type="GeneID" id="83157143"/>